<evidence type="ECO:0000313" key="2">
    <source>
        <dbReference type="Proteomes" id="UP000245674"/>
    </source>
</evidence>
<gene>
    <name evidence="1" type="ORF">B0H03_101430</name>
</gene>
<protein>
    <submittedName>
        <fullName evidence="1">Uncharacterized protein</fullName>
    </submittedName>
</protein>
<accession>A0ABX5LIE6</accession>
<evidence type="ECO:0000313" key="1">
    <source>
        <dbReference type="EMBL" id="PWJ66970.1"/>
    </source>
</evidence>
<sequence length="86" mass="9170">MINGMATMHTTTTSAYTAKLLDGPLEGKTLRRSYGSDSAPAARLEIASAREGSHYIYLLSGGFEHDEGAGSLPTAAAYRYQRLSSV</sequence>
<comment type="caution">
    <text evidence="1">The sequence shown here is derived from an EMBL/GenBank/DDBJ whole genome shotgun (WGS) entry which is preliminary data.</text>
</comment>
<reference evidence="1 2" key="1">
    <citation type="submission" date="2018-03" db="EMBL/GenBank/DDBJ databases">
        <title>Genomic Encyclopedia of Type Strains, Phase III (KMG-III): the genomes of soil and plant-associated and newly described type strains.</title>
        <authorList>
            <person name="Whitman W."/>
        </authorList>
    </citation>
    <scope>NUCLEOTIDE SEQUENCE [LARGE SCALE GENOMIC DNA]</scope>
    <source>
        <strain evidence="1 2">VKM Ac-1602</strain>
    </source>
</reference>
<keyword evidence="2" id="KW-1185">Reference proteome</keyword>
<dbReference type="Proteomes" id="UP000245674">
    <property type="component" value="Unassembled WGS sequence"/>
</dbReference>
<name>A0ABX5LIE6_9MICO</name>
<organism evidence="1 2">
    <name type="scientific">Rathayibacter iranicus NCPPB 2253 = VKM Ac-1602</name>
    <dbReference type="NCBI Taxonomy" id="1328868"/>
    <lineage>
        <taxon>Bacteria</taxon>
        <taxon>Bacillati</taxon>
        <taxon>Actinomycetota</taxon>
        <taxon>Actinomycetes</taxon>
        <taxon>Micrococcales</taxon>
        <taxon>Microbacteriaceae</taxon>
        <taxon>Rathayibacter</taxon>
    </lineage>
</organism>
<proteinExistence type="predicted"/>
<dbReference type="EMBL" id="QGDV01000001">
    <property type="protein sequence ID" value="PWJ66970.1"/>
    <property type="molecule type" value="Genomic_DNA"/>
</dbReference>